<dbReference type="PANTHER" id="PTHR37423:SF2">
    <property type="entry name" value="MEMBRANE-BOUND LYTIC MUREIN TRANSGLYCOSYLASE C"/>
    <property type="match status" value="1"/>
</dbReference>
<keyword evidence="3" id="KW-0732">Signal</keyword>
<evidence type="ECO:0000313" key="6">
    <source>
        <dbReference type="Proteomes" id="UP001595593"/>
    </source>
</evidence>
<dbReference type="Pfam" id="PF01464">
    <property type="entry name" value="SLT"/>
    <property type="match status" value="1"/>
</dbReference>
<dbReference type="InterPro" id="IPR008258">
    <property type="entry name" value="Transglycosylase_SLT_dom_1"/>
</dbReference>
<dbReference type="SUPFAM" id="SSF53955">
    <property type="entry name" value="Lysozyme-like"/>
    <property type="match status" value="1"/>
</dbReference>
<dbReference type="PANTHER" id="PTHR37423">
    <property type="entry name" value="SOLUBLE LYTIC MUREIN TRANSGLYCOSYLASE-RELATED"/>
    <property type="match status" value="1"/>
</dbReference>
<gene>
    <name evidence="5" type="ORF">ACFOD4_06740</name>
</gene>
<evidence type="ECO:0000256" key="2">
    <source>
        <dbReference type="ARBA" id="ARBA00009387"/>
    </source>
</evidence>
<reference evidence="6" key="1">
    <citation type="journal article" date="2019" name="Int. J. Syst. Evol. Microbiol.">
        <title>The Global Catalogue of Microorganisms (GCM) 10K type strain sequencing project: providing services to taxonomists for standard genome sequencing and annotation.</title>
        <authorList>
            <consortium name="The Broad Institute Genomics Platform"/>
            <consortium name="The Broad Institute Genome Sequencing Center for Infectious Disease"/>
            <person name="Wu L."/>
            <person name="Ma J."/>
        </authorList>
    </citation>
    <scope>NUCLEOTIDE SEQUENCE [LARGE SCALE GENOMIC DNA]</scope>
    <source>
        <strain evidence="6">KCTC 52094</strain>
    </source>
</reference>
<protein>
    <submittedName>
        <fullName evidence="5">Lytic transglycosylase domain-containing protein</fullName>
    </submittedName>
</protein>
<dbReference type="Gene3D" id="1.25.20.10">
    <property type="entry name" value="Bacterial muramidases"/>
    <property type="match status" value="1"/>
</dbReference>
<evidence type="ECO:0000256" key="3">
    <source>
        <dbReference type="ARBA" id="ARBA00022729"/>
    </source>
</evidence>
<comment type="similarity">
    <text evidence="2">Belongs to the virb1 family.</text>
</comment>
<dbReference type="Proteomes" id="UP001595593">
    <property type="component" value="Unassembled WGS sequence"/>
</dbReference>
<name>A0ABV7FYT7_9PROT</name>
<sequence>MAQPWASESERATGRLALAAANAGRWSEAQSIADAGADPMAVKLIAWMRMQVRGLSNAQEIAAFTSANPGWPLMASLTLRGEEALPVMAEDALILQLFQHHPPRGLTAARQYAEALQRSGDQAGAVRAIRAAWRDTPPDPGAEAGFLTSLAGVLTPEDHQIRYERLGWQRQMQGAARVVPLLPPGERLAAELRLALAEGEAAAEAGAQPRAARHLSLSFELARHLRRQERDREAASVWQAAEPLLQNLTSEAARAVWAERQILARKLMRLGEPALAYRLASRNGATDGEAFYEAEFLAGFVALRKLNDPAAAAAHFARLDRGSNSVITRSRAAYWQGRAAASRARGKEATAFYAAAAAFPTAFYGQLASRALGESPAQLASRIRAVASPQPTADQAAAFLDKDLVHAVLTLADLGDTDRARSFLLRLQGTAPSAGEQMLAARLAASIGRQDHAVWVARRAGADGVVLLPEGFPTPYALPDDSPAEPAIVYAVARQESNFDPSATSAANARGLMQLLPDTAVLVARQMGIPNQTAWLISRPDHNLRLGARYLSDQLARFGNLAMAAAAYNAGPRRVEEWLVTYGDPRLPSSGPREDLIDWMEQIPFSETRNYAQRVVENAVIYRALLGQNDLEHPLQPWLDRSHSEVASR</sequence>
<dbReference type="RefSeq" id="WP_379595164.1">
    <property type="nucleotide sequence ID" value="NZ_JBHRTN010000007.1"/>
</dbReference>
<dbReference type="InterPro" id="IPR008939">
    <property type="entry name" value="Lytic_TGlycosylase_superhlx_U"/>
</dbReference>
<dbReference type="SUPFAM" id="SSF48435">
    <property type="entry name" value="Bacterial muramidases"/>
    <property type="match status" value="1"/>
</dbReference>
<evidence type="ECO:0000256" key="1">
    <source>
        <dbReference type="ARBA" id="ARBA00007734"/>
    </source>
</evidence>
<proteinExistence type="inferred from homology"/>
<evidence type="ECO:0000259" key="4">
    <source>
        <dbReference type="Pfam" id="PF01464"/>
    </source>
</evidence>
<evidence type="ECO:0000313" key="5">
    <source>
        <dbReference type="EMBL" id="MFC3124753.1"/>
    </source>
</evidence>
<organism evidence="5 6">
    <name type="scientific">Teichococcus globiformis</name>
    <dbReference type="NCBI Taxonomy" id="2307229"/>
    <lineage>
        <taxon>Bacteria</taxon>
        <taxon>Pseudomonadati</taxon>
        <taxon>Pseudomonadota</taxon>
        <taxon>Alphaproteobacteria</taxon>
        <taxon>Acetobacterales</taxon>
        <taxon>Roseomonadaceae</taxon>
        <taxon>Roseomonas</taxon>
    </lineage>
</organism>
<dbReference type="Gene3D" id="1.10.530.10">
    <property type="match status" value="1"/>
</dbReference>
<keyword evidence="6" id="KW-1185">Reference proteome</keyword>
<dbReference type="PROSITE" id="PS00922">
    <property type="entry name" value="TRANSGLYCOSYLASE"/>
    <property type="match status" value="1"/>
</dbReference>
<accession>A0ABV7FYT7</accession>
<dbReference type="InterPro" id="IPR000189">
    <property type="entry name" value="Transglyc_AS"/>
</dbReference>
<comment type="caution">
    <text evidence="5">The sequence shown here is derived from an EMBL/GenBank/DDBJ whole genome shotgun (WGS) entry which is preliminary data.</text>
</comment>
<feature type="domain" description="Transglycosylase SLT" evidence="4">
    <location>
        <begin position="485"/>
        <end position="581"/>
    </location>
</feature>
<dbReference type="CDD" id="cd13401">
    <property type="entry name" value="Slt70-like"/>
    <property type="match status" value="1"/>
</dbReference>
<dbReference type="EMBL" id="JBHRTN010000007">
    <property type="protein sequence ID" value="MFC3124753.1"/>
    <property type="molecule type" value="Genomic_DNA"/>
</dbReference>
<dbReference type="InterPro" id="IPR023346">
    <property type="entry name" value="Lysozyme-like_dom_sf"/>
</dbReference>
<comment type="similarity">
    <text evidence="1">Belongs to the transglycosylase Slt family.</text>
</comment>